<comment type="caution">
    <text evidence="1">The sequence shown here is derived from an EMBL/GenBank/DDBJ whole genome shotgun (WGS) entry which is preliminary data.</text>
</comment>
<proteinExistence type="predicted"/>
<accession>A0A433UD84</accession>
<reference evidence="1 2" key="1">
    <citation type="submission" date="2019-01" db="EMBL/GenBank/DDBJ databases">
        <title>A draft genome assembly of the solar-powered sea slug Elysia chlorotica.</title>
        <authorList>
            <person name="Cai H."/>
            <person name="Li Q."/>
            <person name="Fang X."/>
            <person name="Li J."/>
            <person name="Curtis N.E."/>
            <person name="Altenburger A."/>
            <person name="Shibata T."/>
            <person name="Feng M."/>
            <person name="Maeda T."/>
            <person name="Schwartz J.A."/>
            <person name="Shigenobu S."/>
            <person name="Lundholm N."/>
            <person name="Nishiyama T."/>
            <person name="Yang H."/>
            <person name="Hasebe M."/>
            <person name="Li S."/>
            <person name="Pierce S.K."/>
            <person name="Wang J."/>
        </authorList>
    </citation>
    <scope>NUCLEOTIDE SEQUENCE [LARGE SCALE GENOMIC DNA]</scope>
    <source>
        <strain evidence="1">EC2010</strain>
        <tissue evidence="1">Whole organism of an adult</tissue>
    </source>
</reference>
<protein>
    <submittedName>
        <fullName evidence="1">Uncharacterized protein</fullName>
    </submittedName>
</protein>
<dbReference type="OrthoDB" id="10033658at2759"/>
<feature type="non-terminal residue" evidence="1">
    <location>
        <position position="303"/>
    </location>
</feature>
<dbReference type="Proteomes" id="UP000271974">
    <property type="component" value="Unassembled WGS sequence"/>
</dbReference>
<evidence type="ECO:0000313" key="1">
    <source>
        <dbReference type="EMBL" id="RUS91738.1"/>
    </source>
</evidence>
<dbReference type="InterPro" id="IPR029134">
    <property type="entry name" value="DUF4647"/>
</dbReference>
<name>A0A433UD84_ELYCH</name>
<gene>
    <name evidence="1" type="ORF">EGW08_000564</name>
</gene>
<dbReference type="PANTHER" id="PTHR36130">
    <property type="entry name" value="RIKEN CDNA 4933430I17 GENE"/>
    <property type="match status" value="1"/>
</dbReference>
<dbReference type="AlphaFoldDB" id="A0A433UD84"/>
<evidence type="ECO:0000313" key="2">
    <source>
        <dbReference type="Proteomes" id="UP000271974"/>
    </source>
</evidence>
<organism evidence="1 2">
    <name type="scientific">Elysia chlorotica</name>
    <name type="common">Eastern emerald elysia</name>
    <name type="synonym">Sea slug</name>
    <dbReference type="NCBI Taxonomy" id="188477"/>
    <lineage>
        <taxon>Eukaryota</taxon>
        <taxon>Metazoa</taxon>
        <taxon>Spiralia</taxon>
        <taxon>Lophotrochozoa</taxon>
        <taxon>Mollusca</taxon>
        <taxon>Gastropoda</taxon>
        <taxon>Heterobranchia</taxon>
        <taxon>Euthyneura</taxon>
        <taxon>Panpulmonata</taxon>
        <taxon>Sacoglossa</taxon>
        <taxon>Placobranchoidea</taxon>
        <taxon>Plakobranchidae</taxon>
        <taxon>Elysia</taxon>
    </lineage>
</organism>
<dbReference type="PANTHER" id="PTHR36130:SF1">
    <property type="entry name" value="RIKEN CDNA 4933430I17 GENE"/>
    <property type="match status" value="1"/>
</dbReference>
<keyword evidence="2" id="KW-1185">Reference proteome</keyword>
<sequence>MDASTCEVLCQHPGCWATRRRQEKGLTRSLPPLKFDEDSSDDEIHLPTQSVCNLLEDYGESPMDRYPLSTGGRPSHSLDAPGMIPGFSPHSFHSSLKLGAPHNTTASILSKQTRSTKRTIKRNPRLRLVEVQEVFDRDDLRAQWDETFVTKQYYVWMPNPGKHRKHLPREYKNETGVSTAQTNPVLMKDLTECMIPSEIEQKREETVLFDEFPVLKKKQPRTKSPGKTPRVVQASQDAILDGQIDREGINELLALPKETLMKVLELTKKSDFTSPGRLQTIVQHVAQDDERARLALGARHSFQ</sequence>
<dbReference type="EMBL" id="RQTK01000007">
    <property type="protein sequence ID" value="RUS91738.1"/>
    <property type="molecule type" value="Genomic_DNA"/>
</dbReference>